<organism evidence="1">
    <name type="scientific">Spodoptera frugiperda</name>
    <name type="common">Fall armyworm</name>
    <dbReference type="NCBI Taxonomy" id="7108"/>
    <lineage>
        <taxon>Eukaryota</taxon>
        <taxon>Metazoa</taxon>
        <taxon>Ecdysozoa</taxon>
        <taxon>Arthropoda</taxon>
        <taxon>Hexapoda</taxon>
        <taxon>Insecta</taxon>
        <taxon>Pterygota</taxon>
        <taxon>Neoptera</taxon>
        <taxon>Endopterygota</taxon>
        <taxon>Lepidoptera</taxon>
        <taxon>Glossata</taxon>
        <taxon>Ditrysia</taxon>
        <taxon>Noctuoidea</taxon>
        <taxon>Noctuidae</taxon>
        <taxon>Amphipyrinae</taxon>
        <taxon>Spodoptera</taxon>
    </lineage>
</organism>
<evidence type="ECO:0000313" key="1">
    <source>
        <dbReference type="EMBL" id="SOQ40312.1"/>
    </source>
</evidence>
<protein>
    <submittedName>
        <fullName evidence="1">SFRICE_009487</fullName>
    </submittedName>
</protein>
<gene>
    <name evidence="1" type="ORF">SFRICE_009487</name>
</gene>
<sequence length="87" mass="9998">MSLSAAVNQLFRLRDAAASANAIHDEESLYDSKLVELFSINHRLWYLYSIKESLHSPASYVSYAIHMTSSVRIAYWINKIHPKRSDV</sequence>
<proteinExistence type="predicted"/>
<dbReference type="EMBL" id="ODYU01002597">
    <property type="protein sequence ID" value="SOQ40312.1"/>
    <property type="molecule type" value="Genomic_DNA"/>
</dbReference>
<reference evidence="1" key="1">
    <citation type="submission" date="2016-07" db="EMBL/GenBank/DDBJ databases">
        <authorList>
            <person name="Bretaudeau A."/>
        </authorList>
    </citation>
    <scope>NUCLEOTIDE SEQUENCE</scope>
    <source>
        <strain evidence="1">Rice</strain>
        <tissue evidence="1">Whole body</tissue>
    </source>
</reference>
<accession>A0A2H1VIS6</accession>
<name>A0A2H1VIS6_SPOFR</name>
<dbReference type="AlphaFoldDB" id="A0A2H1VIS6"/>